<evidence type="ECO:0000256" key="1">
    <source>
        <dbReference type="SAM" id="MobiDB-lite"/>
    </source>
</evidence>
<organism evidence="2">
    <name type="scientific">marine metagenome</name>
    <dbReference type="NCBI Taxonomy" id="408172"/>
    <lineage>
        <taxon>unclassified sequences</taxon>
        <taxon>metagenomes</taxon>
        <taxon>ecological metagenomes</taxon>
    </lineage>
</organism>
<feature type="compositionally biased region" description="Basic and acidic residues" evidence="1">
    <location>
        <begin position="27"/>
        <end position="38"/>
    </location>
</feature>
<dbReference type="AlphaFoldDB" id="A0A382ZCT6"/>
<gene>
    <name evidence="2" type="ORF">METZ01_LOCUS446168</name>
</gene>
<evidence type="ECO:0000313" key="2">
    <source>
        <dbReference type="EMBL" id="SVD93314.1"/>
    </source>
</evidence>
<accession>A0A382ZCT6</accession>
<feature type="compositionally biased region" description="Basic residues" evidence="1">
    <location>
        <begin position="1"/>
        <end position="14"/>
    </location>
</feature>
<reference evidence="2" key="1">
    <citation type="submission" date="2018-05" db="EMBL/GenBank/DDBJ databases">
        <authorList>
            <person name="Lanie J.A."/>
            <person name="Ng W.-L."/>
            <person name="Kazmierczak K.M."/>
            <person name="Andrzejewski T.M."/>
            <person name="Davidsen T.M."/>
            <person name="Wayne K.J."/>
            <person name="Tettelin H."/>
            <person name="Glass J.I."/>
            <person name="Rusch D."/>
            <person name="Podicherti R."/>
            <person name="Tsui H.-C.T."/>
            <person name="Winkler M.E."/>
        </authorList>
    </citation>
    <scope>NUCLEOTIDE SEQUENCE</scope>
</reference>
<name>A0A382ZCT6_9ZZZZ</name>
<feature type="non-terminal residue" evidence="2">
    <location>
        <position position="1"/>
    </location>
</feature>
<proteinExistence type="predicted"/>
<sequence>VKPLPHRLAAKKQQYRIDAGHSQRQTRLPEWRPLDAAHPKHQIGAD</sequence>
<feature type="region of interest" description="Disordered" evidence="1">
    <location>
        <begin position="1"/>
        <end position="46"/>
    </location>
</feature>
<protein>
    <submittedName>
        <fullName evidence="2">Uncharacterized protein</fullName>
    </submittedName>
</protein>
<dbReference type="EMBL" id="UINC01182866">
    <property type="protein sequence ID" value="SVD93314.1"/>
    <property type="molecule type" value="Genomic_DNA"/>
</dbReference>